<keyword evidence="1" id="KW-1133">Transmembrane helix</keyword>
<keyword evidence="1" id="KW-0472">Membrane</keyword>
<organism evidence="3">
    <name type="scientific">Oxalobacter aliiformigenes</name>
    <dbReference type="NCBI Taxonomy" id="2946593"/>
    <lineage>
        <taxon>Bacteria</taxon>
        <taxon>Pseudomonadati</taxon>
        <taxon>Pseudomonadota</taxon>
        <taxon>Betaproteobacteria</taxon>
        <taxon>Burkholderiales</taxon>
        <taxon>Oxalobacteraceae</taxon>
        <taxon>Oxalobacter</taxon>
    </lineage>
</organism>
<dbReference type="Proteomes" id="UP001164819">
    <property type="component" value="Chromosome"/>
</dbReference>
<gene>
    <name evidence="3" type="ORF">NB646_06250</name>
</gene>
<dbReference type="GO" id="GO:0016810">
    <property type="term" value="F:hydrolase activity, acting on carbon-nitrogen (but not peptide) bonds"/>
    <property type="evidence" value="ECO:0007669"/>
    <property type="project" value="InterPro"/>
</dbReference>
<dbReference type="RefSeq" id="WP_269315536.1">
    <property type="nucleotide sequence ID" value="NZ_CP098251.1"/>
</dbReference>
<feature type="transmembrane region" description="Helical" evidence="1">
    <location>
        <begin position="15"/>
        <end position="35"/>
    </location>
</feature>
<dbReference type="Gene3D" id="3.20.20.370">
    <property type="entry name" value="Glycoside hydrolase/deacetylase"/>
    <property type="match status" value="1"/>
</dbReference>
<dbReference type="EMBL" id="CP098251">
    <property type="protein sequence ID" value="WAV90472.1"/>
    <property type="molecule type" value="Genomic_DNA"/>
</dbReference>
<dbReference type="InterPro" id="IPR002509">
    <property type="entry name" value="NODB_dom"/>
</dbReference>
<proteinExistence type="predicted"/>
<sequence length="295" mass="33607">MNETYWGSVRFFRHLYTTVFVIILFLPVLAVIWFWQVSIAAPRSTVQIEKDRKFQVAMERTATDAFPYQKKYPGLFAGLPAKRTVAANTVYLTFDDGPSPLTEKILDVLKHYRIKATFFVVGRCLESAAGQETARRILREGHSIGMHSDTHHYRKIYASVDNWLDDFAAVEKKLADITGVRPTIFRFPGGSINVYNAHLYQELIAEMTRRGYVYFDWNISNGDALGLSARAETLVANVVSRQPDNSRTVVLMHDSAGKTETLKALPRIIEHYRTQGLSFGRLSNDVWPVTFGYRS</sequence>
<dbReference type="InterPro" id="IPR050248">
    <property type="entry name" value="Polysacc_deacetylase_ArnD"/>
</dbReference>
<evidence type="ECO:0000259" key="2">
    <source>
        <dbReference type="PROSITE" id="PS51677"/>
    </source>
</evidence>
<dbReference type="PANTHER" id="PTHR10587">
    <property type="entry name" value="GLYCOSYL TRANSFERASE-RELATED"/>
    <property type="match status" value="1"/>
</dbReference>
<evidence type="ECO:0000313" key="3">
    <source>
        <dbReference type="EMBL" id="WAV90472.1"/>
    </source>
</evidence>
<reference evidence="3" key="1">
    <citation type="journal article" date="2022" name="Front. Microbiol.">
        <title>New perspectives on an old grouping: The genomic and phenotypic variability of Oxalobacter formigenes and the implications for calcium oxalate stone prevention.</title>
        <authorList>
            <person name="Chmiel J.A."/>
            <person name="Carr C."/>
            <person name="Stuivenberg G.A."/>
            <person name="Venema R."/>
            <person name="Chanyi R.M."/>
            <person name="Al K.F."/>
            <person name="Giguere D."/>
            <person name="Say H."/>
            <person name="Akouris P.P."/>
            <person name="Dominguez Romero S.A."/>
            <person name="Kwong A."/>
            <person name="Tai V."/>
            <person name="Koval S.F."/>
            <person name="Razvi H."/>
            <person name="Bjazevic J."/>
            <person name="Burton J.P."/>
        </authorList>
    </citation>
    <scope>NUCLEOTIDE SEQUENCE</scope>
    <source>
        <strain evidence="3">OxK</strain>
    </source>
</reference>
<dbReference type="InterPro" id="IPR011330">
    <property type="entry name" value="Glyco_hydro/deAcase_b/a-brl"/>
</dbReference>
<feature type="domain" description="NodB homology" evidence="2">
    <location>
        <begin position="88"/>
        <end position="280"/>
    </location>
</feature>
<dbReference type="CDD" id="cd10944">
    <property type="entry name" value="CE4_SmPgdA_like"/>
    <property type="match status" value="1"/>
</dbReference>
<dbReference type="SUPFAM" id="SSF88713">
    <property type="entry name" value="Glycoside hydrolase/deacetylase"/>
    <property type="match status" value="1"/>
</dbReference>
<protein>
    <submittedName>
        <fullName evidence="3">Polysaccharide deacetylase</fullName>
    </submittedName>
</protein>
<dbReference type="GO" id="GO:0005975">
    <property type="term" value="P:carbohydrate metabolic process"/>
    <property type="evidence" value="ECO:0007669"/>
    <property type="project" value="InterPro"/>
</dbReference>
<keyword evidence="1" id="KW-0812">Transmembrane</keyword>
<accession>A0A9E9LA04</accession>
<dbReference type="Pfam" id="PF01522">
    <property type="entry name" value="Polysacc_deac_1"/>
    <property type="match status" value="1"/>
</dbReference>
<dbReference type="PANTHER" id="PTHR10587:SF125">
    <property type="entry name" value="POLYSACCHARIDE DEACETYLASE YHEN-RELATED"/>
    <property type="match status" value="1"/>
</dbReference>
<dbReference type="AlphaFoldDB" id="A0A9E9LA04"/>
<evidence type="ECO:0000256" key="1">
    <source>
        <dbReference type="SAM" id="Phobius"/>
    </source>
</evidence>
<name>A0A9E9LA04_9BURK</name>
<dbReference type="PROSITE" id="PS51677">
    <property type="entry name" value="NODB"/>
    <property type="match status" value="1"/>
</dbReference>